<dbReference type="AlphaFoldDB" id="A0A1G7FQL4"/>
<sequence length="231" mass="24055">MLLPGALLALVLAAQVWFLRGRSRGAAGRYRRWLIRAPLAMLVPALVALAALGRLDALWRFPPEFMGLRALLPAMEASAVAIGSLAGVTGGLAIIALRARFGRPLPAALRRMMPAPGERGWAALVAAMAGVVEEPLYRLVLPLLVTMLGGSALAGFAAASIVFARAHRYQGIRGMALSGSFGLVLAGLYVLSGQLWLVVVLHALNNAGALVVWPAVAGARGAASTTAVRPE</sequence>
<dbReference type="GO" id="GO:0006508">
    <property type="term" value="P:proteolysis"/>
    <property type="evidence" value="ECO:0007669"/>
    <property type="project" value="UniProtKB-KW"/>
</dbReference>
<organism evidence="4 5">
    <name type="scientific">Sphingomonas carotinifaciens</name>
    <dbReference type="NCBI Taxonomy" id="1166323"/>
    <lineage>
        <taxon>Bacteria</taxon>
        <taxon>Pseudomonadati</taxon>
        <taxon>Pseudomonadota</taxon>
        <taxon>Alphaproteobacteria</taxon>
        <taxon>Sphingomonadales</taxon>
        <taxon>Sphingomonadaceae</taxon>
        <taxon>Sphingomonas</taxon>
    </lineage>
</organism>
<feature type="transmembrane region" description="Helical" evidence="1">
    <location>
        <begin position="75"/>
        <end position="99"/>
    </location>
</feature>
<keyword evidence="1" id="KW-1133">Transmembrane helix</keyword>
<feature type="transmembrane region" description="Helical" evidence="1">
    <location>
        <begin position="176"/>
        <end position="204"/>
    </location>
</feature>
<name>A0A1G7FQL4_9SPHN</name>
<evidence type="ECO:0000259" key="2">
    <source>
        <dbReference type="Pfam" id="PF02517"/>
    </source>
</evidence>
<dbReference type="Proteomes" id="UP000436801">
    <property type="component" value="Unassembled WGS sequence"/>
</dbReference>
<dbReference type="EMBL" id="WSUT01000005">
    <property type="protein sequence ID" value="MWC42511.1"/>
    <property type="molecule type" value="Genomic_DNA"/>
</dbReference>
<reference evidence="4 5" key="1">
    <citation type="submission" date="2016-10" db="EMBL/GenBank/DDBJ databases">
        <authorList>
            <person name="Varghese N."/>
            <person name="Submissions S."/>
        </authorList>
    </citation>
    <scope>NUCLEOTIDE SEQUENCE [LARGE SCALE GENOMIC DNA]</scope>
    <source>
        <strain evidence="4 5">S7-754</strain>
    </source>
</reference>
<dbReference type="RefSeq" id="WP_235903883.1">
    <property type="nucleotide sequence ID" value="NZ_FNBI01000001.1"/>
</dbReference>
<feature type="transmembrane region" description="Helical" evidence="1">
    <location>
        <begin position="143"/>
        <end position="164"/>
    </location>
</feature>
<evidence type="ECO:0000256" key="1">
    <source>
        <dbReference type="SAM" id="Phobius"/>
    </source>
</evidence>
<feature type="transmembrane region" description="Helical" evidence="1">
    <location>
        <begin position="6"/>
        <end position="21"/>
    </location>
</feature>
<feature type="transmembrane region" description="Helical" evidence="1">
    <location>
        <begin position="33"/>
        <end position="55"/>
    </location>
</feature>
<dbReference type="GO" id="GO:0004175">
    <property type="term" value="F:endopeptidase activity"/>
    <property type="evidence" value="ECO:0007669"/>
    <property type="project" value="UniProtKB-ARBA"/>
</dbReference>
<accession>A0A1G7FQL4</accession>
<evidence type="ECO:0000313" key="6">
    <source>
        <dbReference type="Proteomes" id="UP000436801"/>
    </source>
</evidence>
<evidence type="ECO:0000313" key="4">
    <source>
        <dbReference type="EMBL" id="SDE78144.1"/>
    </source>
</evidence>
<reference evidence="3 6" key="2">
    <citation type="submission" date="2019-12" db="EMBL/GenBank/DDBJ databases">
        <authorList>
            <person name="Zheng J."/>
        </authorList>
    </citation>
    <scope>NUCLEOTIDE SEQUENCE [LARGE SCALE GENOMIC DNA]</scope>
    <source>
        <strain evidence="3 6">DSM 27347</strain>
    </source>
</reference>
<proteinExistence type="predicted"/>
<gene>
    <name evidence="3" type="ORF">GQR91_02410</name>
    <name evidence="4" type="ORF">SAMN05216557_101505</name>
</gene>
<feature type="domain" description="CAAX prenyl protease 2/Lysostaphin resistance protein A-like" evidence="2">
    <location>
        <begin position="121"/>
        <end position="207"/>
    </location>
</feature>
<protein>
    <submittedName>
        <fullName evidence="4">CAAX protease self-immunity</fullName>
    </submittedName>
    <submittedName>
        <fullName evidence="3">CPBP family intramembrane metalloprotease</fullName>
    </submittedName>
</protein>
<evidence type="ECO:0000313" key="5">
    <source>
        <dbReference type="Proteomes" id="UP000323502"/>
    </source>
</evidence>
<dbReference type="Pfam" id="PF02517">
    <property type="entry name" value="Rce1-like"/>
    <property type="match status" value="1"/>
</dbReference>
<keyword evidence="3" id="KW-0482">Metalloprotease</keyword>
<keyword evidence="1" id="KW-0472">Membrane</keyword>
<keyword evidence="1" id="KW-0812">Transmembrane</keyword>
<keyword evidence="4" id="KW-0645">Protease</keyword>
<dbReference type="GO" id="GO:0080120">
    <property type="term" value="P:CAAX-box protein maturation"/>
    <property type="evidence" value="ECO:0007669"/>
    <property type="project" value="UniProtKB-ARBA"/>
</dbReference>
<dbReference type="Proteomes" id="UP000323502">
    <property type="component" value="Unassembled WGS sequence"/>
</dbReference>
<keyword evidence="5" id="KW-1185">Reference proteome</keyword>
<feature type="transmembrane region" description="Helical" evidence="1">
    <location>
        <begin position="120"/>
        <end position="137"/>
    </location>
</feature>
<dbReference type="GO" id="GO:0008237">
    <property type="term" value="F:metallopeptidase activity"/>
    <property type="evidence" value="ECO:0007669"/>
    <property type="project" value="UniProtKB-KW"/>
</dbReference>
<dbReference type="EMBL" id="FNBI01000001">
    <property type="protein sequence ID" value="SDE78144.1"/>
    <property type="molecule type" value="Genomic_DNA"/>
</dbReference>
<keyword evidence="3" id="KW-0378">Hydrolase</keyword>
<evidence type="ECO:0000313" key="3">
    <source>
        <dbReference type="EMBL" id="MWC42511.1"/>
    </source>
</evidence>
<dbReference type="InterPro" id="IPR003675">
    <property type="entry name" value="Rce1/LyrA-like_dom"/>
</dbReference>